<name>A0A5M6D871_9BACT</name>
<evidence type="ECO:0000313" key="1">
    <source>
        <dbReference type="EMBL" id="KAA5543744.1"/>
    </source>
</evidence>
<protein>
    <submittedName>
        <fullName evidence="1">Uncharacterized protein</fullName>
    </submittedName>
</protein>
<keyword evidence="2" id="KW-1185">Reference proteome</keyword>
<dbReference type="AlphaFoldDB" id="A0A5M6D871"/>
<accession>A0A5M6D871</accession>
<dbReference type="Proteomes" id="UP000324479">
    <property type="component" value="Unassembled WGS sequence"/>
</dbReference>
<sequence>MERFDESSDEGKDIHGKTWLTRASTAELQALCRRNDPGGTPKKIEVPHQSLMTIVSSVRAPWYQTSSGHGNGFSEKPLVLLASAAISRGRLTDVLELQVFLNPDAVAPPPRTRIWHGACDLLVR</sequence>
<evidence type="ECO:0000313" key="2">
    <source>
        <dbReference type="Proteomes" id="UP000324479"/>
    </source>
</evidence>
<proteinExistence type="predicted"/>
<gene>
    <name evidence="1" type="ORF">FYK55_11195</name>
</gene>
<organism evidence="1 2">
    <name type="scientific">Roseiconus nitratireducens</name>
    <dbReference type="NCBI Taxonomy" id="2605748"/>
    <lineage>
        <taxon>Bacteria</taxon>
        <taxon>Pseudomonadati</taxon>
        <taxon>Planctomycetota</taxon>
        <taxon>Planctomycetia</taxon>
        <taxon>Pirellulales</taxon>
        <taxon>Pirellulaceae</taxon>
        <taxon>Roseiconus</taxon>
    </lineage>
</organism>
<comment type="caution">
    <text evidence="1">The sequence shown here is derived from an EMBL/GenBank/DDBJ whole genome shotgun (WGS) entry which is preliminary data.</text>
</comment>
<dbReference type="EMBL" id="VWOX01000005">
    <property type="protein sequence ID" value="KAA5543744.1"/>
    <property type="molecule type" value="Genomic_DNA"/>
</dbReference>
<reference evidence="1 2" key="1">
    <citation type="submission" date="2019-08" db="EMBL/GenBank/DDBJ databases">
        <authorList>
            <person name="Dhanesh K."/>
            <person name="Kumar G."/>
            <person name="Sasikala C."/>
            <person name="Venkata Ramana C."/>
        </authorList>
    </citation>
    <scope>NUCLEOTIDE SEQUENCE [LARGE SCALE GENOMIC DNA]</scope>
    <source>
        <strain evidence="1 2">JC645</strain>
    </source>
</reference>
<dbReference type="RefSeq" id="WP_150076496.1">
    <property type="nucleotide sequence ID" value="NZ_VWOX01000005.1"/>
</dbReference>